<reference evidence="10" key="1">
    <citation type="journal article" date="2020" name="Nature">
        <title>Giant virus diversity and host interactions through global metagenomics.</title>
        <authorList>
            <person name="Schulz F."/>
            <person name="Roux S."/>
            <person name="Paez-Espino D."/>
            <person name="Jungbluth S."/>
            <person name="Walsh D.A."/>
            <person name="Denef V.J."/>
            <person name="McMahon K.D."/>
            <person name="Konstantinidis K.T."/>
            <person name="Eloe-Fadrosh E.A."/>
            <person name="Kyrpides N.C."/>
            <person name="Woyke T."/>
        </authorList>
    </citation>
    <scope>NUCLEOTIDE SEQUENCE</scope>
    <source>
        <strain evidence="10">GVMAG-M-3300021354-14</strain>
    </source>
</reference>
<dbReference type="PROSITE" id="PS50089">
    <property type="entry name" value="ZF_RING_2"/>
    <property type="match status" value="1"/>
</dbReference>
<evidence type="ECO:0000256" key="1">
    <source>
        <dbReference type="ARBA" id="ARBA00022723"/>
    </source>
</evidence>
<proteinExistence type="predicted"/>
<sequence>MNETIRAHFENRLGPYLLDPYEVPHDFCRQYRRIFYDPGCNHILEMKQTKDVFARLGIDADYKSFMILLSMKWMPLKYENGQFEMFRVIDCGIYVYRSGWTRISTHPNHDSALLAFLGLVYAEGNFAAIRAIREFAAYTGPLVACYLISGMRNPDDESTGIVLKYEATPTVTETELMGYQLCMLTNMKEDTMVDIFDVPSGVYHYENKRAYVIDRTLYVEFYPNASHVDAELCDQLLATFGVVYDGISFVQKTAEVRESWHRMEHTEIIKKLKYALDEGREEIMVAGIPRRYQIELPMELNTRRLTEGQALTQEFISEREHLGPFMSHLAYRIGNSNRYICPRSSVMYQELEHTELISKKSGGLIADKTGTGKTLSTITRCLLNTVDRSLIVIPDDLCLHWKSEFEKHTTVEFTYLPDESKNKKRKITLSSTSIVFFKSVTDFRVVHIEELPRILVVSWNALKTQEFQDMFGRAHFTRLFIDEAHRMNQRYVYLDTISRDFTWIITATPYENTLVSMNLLQLTKIAGFLKVCRLGVILSRYWTCENALDMTNLKVKEIVHLTKLTEEQVEFYAKVSTILEEFIRRPSVNQTCLRFFRILERLGAGGYVHKELILRILKGLDRPVVVLHRPDAKEQAFAAATDDCPICLCVYTDPVQLSCRHVLCRICLDSMNELDMARCPQCRHSPITPYYNPSFASKRQPSSEQKYTQTVIGKVDANSGDYLHLSGKMDEFKRQLEEFKASRAPTDQLVVFSKYEPSAVEYARMIDACGFRLLVGGFLGIMKAESLQNIENFRQGKCDVLLLSNKYSVGFDLFMAKAVWMTNVDLSIATMEQSLGRITRVSQKNSEITVRVFLYENLFDHWVWLMKDKLDKVYTKPIYLMAFYYFLTRFQPNSKCNQLYKVLKYLVPEHAESLPTVGSTLNFENVMYCYRKHTIRYKSVPRLRVERFEQDTQVRFRGRVLDFKEFVEEWGDSLQILMSTLSNNNYV</sequence>
<keyword evidence="2" id="KW-0547">Nucleotide-binding</keyword>
<dbReference type="GO" id="GO:0008270">
    <property type="term" value="F:zinc ion binding"/>
    <property type="evidence" value="ECO:0007669"/>
    <property type="project" value="UniProtKB-KW"/>
</dbReference>
<dbReference type="Pfam" id="PF13445">
    <property type="entry name" value="zf-RING_UBOX"/>
    <property type="match status" value="1"/>
</dbReference>
<dbReference type="PROSITE" id="PS00518">
    <property type="entry name" value="ZF_RING_1"/>
    <property type="match status" value="1"/>
</dbReference>
<protein>
    <recommendedName>
        <fullName evidence="11">RING-type domain-containing protein</fullName>
    </recommendedName>
</protein>
<dbReference type="InterPro" id="IPR050628">
    <property type="entry name" value="SNF2_RAD54_helicase_TF"/>
</dbReference>
<evidence type="ECO:0000313" key="10">
    <source>
        <dbReference type="EMBL" id="QHT05008.1"/>
    </source>
</evidence>
<dbReference type="InterPro" id="IPR014001">
    <property type="entry name" value="Helicase_ATP-bd"/>
</dbReference>
<dbReference type="GO" id="GO:0005634">
    <property type="term" value="C:nucleus"/>
    <property type="evidence" value="ECO:0007669"/>
    <property type="project" value="TreeGrafter"/>
</dbReference>
<dbReference type="GO" id="GO:0006281">
    <property type="term" value="P:DNA repair"/>
    <property type="evidence" value="ECO:0007669"/>
    <property type="project" value="TreeGrafter"/>
</dbReference>
<dbReference type="InterPro" id="IPR000330">
    <property type="entry name" value="SNF2_N"/>
</dbReference>
<dbReference type="InterPro" id="IPR013083">
    <property type="entry name" value="Znf_RING/FYVE/PHD"/>
</dbReference>
<keyword evidence="4" id="KW-0378">Hydrolase</keyword>
<dbReference type="GO" id="GO:0008094">
    <property type="term" value="F:ATP-dependent activity, acting on DNA"/>
    <property type="evidence" value="ECO:0007669"/>
    <property type="project" value="TreeGrafter"/>
</dbReference>
<organism evidence="10">
    <name type="scientific">viral metagenome</name>
    <dbReference type="NCBI Taxonomy" id="1070528"/>
    <lineage>
        <taxon>unclassified sequences</taxon>
        <taxon>metagenomes</taxon>
        <taxon>organismal metagenomes</taxon>
    </lineage>
</organism>
<dbReference type="Gene3D" id="3.30.40.10">
    <property type="entry name" value="Zinc/RING finger domain, C3HC4 (zinc finger)"/>
    <property type="match status" value="1"/>
</dbReference>
<dbReference type="InterPro" id="IPR027370">
    <property type="entry name" value="Znf-RING_euk"/>
</dbReference>
<dbReference type="Pfam" id="PF00271">
    <property type="entry name" value="Helicase_C"/>
    <property type="match status" value="1"/>
</dbReference>
<dbReference type="SMART" id="SM00487">
    <property type="entry name" value="DEXDc"/>
    <property type="match status" value="1"/>
</dbReference>
<dbReference type="SUPFAM" id="SSF52540">
    <property type="entry name" value="P-loop containing nucleoside triphosphate hydrolases"/>
    <property type="match status" value="2"/>
</dbReference>
<dbReference type="InterPro" id="IPR017907">
    <property type="entry name" value="Znf_RING_CS"/>
</dbReference>
<dbReference type="InterPro" id="IPR038718">
    <property type="entry name" value="SNF2-like_sf"/>
</dbReference>
<dbReference type="AlphaFoldDB" id="A0A6C0CK78"/>
<keyword evidence="3" id="KW-0863">Zinc-finger</keyword>
<name>A0A6C0CK78_9ZZZZ</name>
<dbReference type="CDD" id="cd16449">
    <property type="entry name" value="RING-HC"/>
    <property type="match status" value="1"/>
</dbReference>
<dbReference type="EMBL" id="MN739448">
    <property type="protein sequence ID" value="QHT05008.1"/>
    <property type="molecule type" value="Genomic_DNA"/>
</dbReference>
<keyword evidence="6" id="KW-0862">Zinc</keyword>
<dbReference type="InterPro" id="IPR027417">
    <property type="entry name" value="P-loop_NTPase"/>
</dbReference>
<evidence type="ECO:0000259" key="9">
    <source>
        <dbReference type="PROSITE" id="PS51192"/>
    </source>
</evidence>
<dbReference type="Pfam" id="PF00176">
    <property type="entry name" value="SNF2-rel_dom"/>
    <property type="match status" value="1"/>
</dbReference>
<dbReference type="PANTHER" id="PTHR45626">
    <property type="entry name" value="TRANSCRIPTION TERMINATION FACTOR 2-RELATED"/>
    <property type="match status" value="1"/>
</dbReference>
<dbReference type="InterPro" id="IPR001841">
    <property type="entry name" value="Znf_RING"/>
</dbReference>
<feature type="domain" description="Helicase ATP-binding" evidence="9">
    <location>
        <begin position="354"/>
        <end position="527"/>
    </location>
</feature>
<keyword evidence="1" id="KW-0479">Metal-binding</keyword>
<dbReference type="GO" id="GO:0016787">
    <property type="term" value="F:hydrolase activity"/>
    <property type="evidence" value="ECO:0007669"/>
    <property type="project" value="UniProtKB-KW"/>
</dbReference>
<evidence type="ECO:0000256" key="6">
    <source>
        <dbReference type="ARBA" id="ARBA00022833"/>
    </source>
</evidence>
<feature type="domain" description="RING-type" evidence="8">
    <location>
        <begin position="644"/>
        <end position="683"/>
    </location>
</feature>
<accession>A0A6C0CK78</accession>
<keyword evidence="7" id="KW-0067">ATP-binding</keyword>
<dbReference type="SUPFAM" id="SSF57850">
    <property type="entry name" value="RING/U-box"/>
    <property type="match status" value="1"/>
</dbReference>
<evidence type="ECO:0000256" key="4">
    <source>
        <dbReference type="ARBA" id="ARBA00022801"/>
    </source>
</evidence>
<dbReference type="Gene3D" id="3.40.50.10810">
    <property type="entry name" value="Tandem AAA-ATPase domain"/>
    <property type="match status" value="1"/>
</dbReference>
<dbReference type="GO" id="GO:0005524">
    <property type="term" value="F:ATP binding"/>
    <property type="evidence" value="ECO:0007669"/>
    <property type="project" value="UniProtKB-KW"/>
</dbReference>
<evidence type="ECO:0008006" key="11">
    <source>
        <dbReference type="Google" id="ProtNLM"/>
    </source>
</evidence>
<evidence type="ECO:0000256" key="3">
    <source>
        <dbReference type="ARBA" id="ARBA00022771"/>
    </source>
</evidence>
<dbReference type="GO" id="GO:0004386">
    <property type="term" value="F:helicase activity"/>
    <property type="evidence" value="ECO:0007669"/>
    <property type="project" value="UniProtKB-KW"/>
</dbReference>
<keyword evidence="5" id="KW-0347">Helicase</keyword>
<evidence type="ECO:0000256" key="2">
    <source>
        <dbReference type="ARBA" id="ARBA00022741"/>
    </source>
</evidence>
<evidence type="ECO:0000256" key="5">
    <source>
        <dbReference type="ARBA" id="ARBA00022806"/>
    </source>
</evidence>
<dbReference type="PROSITE" id="PS51192">
    <property type="entry name" value="HELICASE_ATP_BIND_1"/>
    <property type="match status" value="1"/>
</dbReference>
<dbReference type="InterPro" id="IPR001650">
    <property type="entry name" value="Helicase_C-like"/>
</dbReference>
<evidence type="ECO:0000259" key="8">
    <source>
        <dbReference type="PROSITE" id="PS50089"/>
    </source>
</evidence>
<dbReference type="Gene3D" id="3.40.50.300">
    <property type="entry name" value="P-loop containing nucleotide triphosphate hydrolases"/>
    <property type="match status" value="1"/>
</dbReference>
<evidence type="ECO:0000256" key="7">
    <source>
        <dbReference type="ARBA" id="ARBA00022840"/>
    </source>
</evidence>
<dbReference type="SMART" id="SM00184">
    <property type="entry name" value="RING"/>
    <property type="match status" value="1"/>
</dbReference>